<evidence type="ECO:0000313" key="4">
    <source>
        <dbReference type="EMBL" id="GAA2099764.1"/>
    </source>
</evidence>
<feature type="domain" description="Solute-binding protein family 5" evidence="3">
    <location>
        <begin position="39"/>
        <end position="377"/>
    </location>
</feature>
<dbReference type="CDD" id="cd00995">
    <property type="entry name" value="PBP2_NikA_DppA_OppA_like"/>
    <property type="match status" value="1"/>
</dbReference>
<reference evidence="5" key="1">
    <citation type="journal article" date="2019" name="Int. J. Syst. Evol. Microbiol.">
        <title>The Global Catalogue of Microorganisms (GCM) 10K type strain sequencing project: providing services to taxonomists for standard genome sequencing and annotation.</title>
        <authorList>
            <consortium name="The Broad Institute Genomics Platform"/>
            <consortium name="The Broad Institute Genome Sequencing Center for Infectious Disease"/>
            <person name="Wu L."/>
            <person name="Ma J."/>
        </authorList>
    </citation>
    <scope>NUCLEOTIDE SEQUENCE [LARGE SCALE GENOMIC DNA]</scope>
    <source>
        <strain evidence="5">JCM 15900</strain>
    </source>
</reference>
<evidence type="ECO:0000313" key="5">
    <source>
        <dbReference type="Proteomes" id="UP001500984"/>
    </source>
</evidence>
<organism evidence="4 5">
    <name type="scientific">Brevibacterium salitolerans</name>
    <dbReference type="NCBI Taxonomy" id="1403566"/>
    <lineage>
        <taxon>Bacteria</taxon>
        <taxon>Bacillati</taxon>
        <taxon>Actinomycetota</taxon>
        <taxon>Actinomycetes</taxon>
        <taxon>Micrococcales</taxon>
        <taxon>Brevibacteriaceae</taxon>
        <taxon>Brevibacterium</taxon>
    </lineage>
</organism>
<proteinExistence type="predicted"/>
<dbReference type="Gene3D" id="3.40.190.10">
    <property type="entry name" value="Periplasmic binding protein-like II"/>
    <property type="match status" value="1"/>
</dbReference>
<name>A0ABP5IFU3_9MICO</name>
<accession>A0ABP5IFU3</accession>
<gene>
    <name evidence="4" type="ORF">GCM10009823_21770</name>
</gene>
<feature type="region of interest" description="Disordered" evidence="2">
    <location>
        <begin position="386"/>
        <end position="405"/>
    </location>
</feature>
<dbReference type="EMBL" id="BAAAPZ010000008">
    <property type="protein sequence ID" value="GAA2099764.1"/>
    <property type="molecule type" value="Genomic_DNA"/>
</dbReference>
<dbReference type="PIRSF" id="PIRSF002741">
    <property type="entry name" value="MppA"/>
    <property type="match status" value="1"/>
</dbReference>
<evidence type="ECO:0000259" key="3">
    <source>
        <dbReference type="Pfam" id="PF00496"/>
    </source>
</evidence>
<dbReference type="InterPro" id="IPR000914">
    <property type="entry name" value="SBP_5_dom"/>
</dbReference>
<dbReference type="InterPro" id="IPR039424">
    <property type="entry name" value="SBP_5"/>
</dbReference>
<dbReference type="Gene3D" id="3.10.105.10">
    <property type="entry name" value="Dipeptide-binding Protein, Domain 3"/>
    <property type="match status" value="1"/>
</dbReference>
<dbReference type="Proteomes" id="UP001500984">
    <property type="component" value="Unassembled WGS sequence"/>
</dbReference>
<dbReference type="PANTHER" id="PTHR30290">
    <property type="entry name" value="PERIPLASMIC BINDING COMPONENT OF ABC TRANSPORTER"/>
    <property type="match status" value="1"/>
</dbReference>
<keyword evidence="5" id="KW-1185">Reference proteome</keyword>
<keyword evidence="1" id="KW-0732">Signal</keyword>
<evidence type="ECO:0000256" key="2">
    <source>
        <dbReference type="SAM" id="MobiDB-lite"/>
    </source>
</evidence>
<protein>
    <submittedName>
        <fullName evidence="4">ABC transporter substrate-binding protein</fullName>
    </submittedName>
</protein>
<comment type="caution">
    <text evidence="4">The sequence shown here is derived from an EMBL/GenBank/DDBJ whole genome shotgun (WGS) entry which is preliminary data.</text>
</comment>
<dbReference type="PANTHER" id="PTHR30290:SF38">
    <property type="entry name" value="D,D-DIPEPTIDE-BINDING PERIPLASMIC PROTEIN DDPA-RELATED"/>
    <property type="match status" value="1"/>
</dbReference>
<dbReference type="SUPFAM" id="SSF53850">
    <property type="entry name" value="Periplasmic binding protein-like II"/>
    <property type="match status" value="1"/>
</dbReference>
<dbReference type="Pfam" id="PF00496">
    <property type="entry name" value="SBP_bac_5"/>
    <property type="match status" value="1"/>
</dbReference>
<feature type="compositionally biased region" description="Polar residues" evidence="2">
    <location>
        <begin position="386"/>
        <end position="403"/>
    </location>
</feature>
<dbReference type="InterPro" id="IPR030678">
    <property type="entry name" value="Peptide/Ni-bd"/>
</dbReference>
<sequence>MIADPNSFSPLNASGVSANTVSAMLYTTLLYQDEDNTTTGGLASEYELDPNGGTLTIRDGATCADGTEITPTVVADSLQAFVENSRAKEIVFGPGDPSFTPDDAAGTLSIELEQPWADVERGLTLTETGIVCPAGLEDLEATAAGEVEGAFSGAYTLTANQPGVTIDFALRESGYTFPEYATPVEGVPADKVTFAIMADYNAMANGLLTDTLDYATLVGESKSRVAGEEGFETSIYPATAMFVMFNQREGMPMADADTRRAVAQAISREAFNDAATDGEGEILSSYVPSEVACAYTEDDAVIPQDAEAASEVLDGLEISLTGTQSTGPNGAGNSYIAQALGEAGAEVDLRNLDNTTWATELDSKPESWDVTVMSLLNMSRTQYGGLSQITGSSPEDGGRNSTGVKREDIQEKVDAAMAETDEAARCGIYEEIQKELLQDAAIVPLSTLPAQPSTAEGFSIRQVNGTVSMMTLRITG</sequence>
<evidence type="ECO:0000256" key="1">
    <source>
        <dbReference type="ARBA" id="ARBA00022729"/>
    </source>
</evidence>